<sequence length="343" mass="37552">MTKVPSTWAGKAPKGAAKADARPGFSDPTGCYNPWWLFQPNQTIRSTACDTERYTIGLIKIVDGIPFPVGEAVFTTKSVTRLDLDGLKWSESFSVSAANLYGEARTTPISLSLVAITKPNTHGTITGGIGGPFTLSATKPVSGTIQYSSAVSERQVVWDATHYILAGPPPPGFDDPIDLGYTGPEWRCDDQFWSNPKPPKKPRRYRVPGCAFPFHAATDQSNFFASKMYLLPGIRENIQAVQRSSEHPGRPGYGVPLHRTTDEQKDINRSQVCGRLTPPKPGLECDEYPFASVAEGGTFYSPPNRGIAWVPSSEQRKQGGFLGTFYRTNRILPGDPFYVNVFA</sequence>
<comment type="caution">
    <text evidence="3">The sequence shown here is derived from an EMBL/GenBank/DDBJ whole genome shotgun (WGS) entry which is preliminary data.</text>
</comment>
<dbReference type="RefSeq" id="WP_071386046.1">
    <property type="nucleotide sequence ID" value="NZ_MLYO01000090.1"/>
</dbReference>
<organism evidence="3 4">
    <name type="scientific">Streptomyces monashensis</name>
    <dbReference type="NCBI Taxonomy" id="1678012"/>
    <lineage>
        <taxon>Bacteria</taxon>
        <taxon>Bacillati</taxon>
        <taxon>Actinomycetota</taxon>
        <taxon>Actinomycetes</taxon>
        <taxon>Kitasatosporales</taxon>
        <taxon>Streptomycetaceae</taxon>
        <taxon>Streptomyces</taxon>
    </lineage>
</organism>
<dbReference type="Pfam" id="PF14040">
    <property type="entry name" value="DNase_NucA_NucB"/>
    <property type="match status" value="1"/>
</dbReference>
<dbReference type="EMBL" id="MLYO01000090">
    <property type="protein sequence ID" value="OIJ90302.1"/>
    <property type="molecule type" value="Genomic_DNA"/>
</dbReference>
<dbReference type="AlphaFoldDB" id="A0A1S2P9R9"/>
<evidence type="ECO:0000313" key="4">
    <source>
        <dbReference type="Proteomes" id="UP000179642"/>
    </source>
</evidence>
<feature type="compositionally biased region" description="Low complexity" evidence="1">
    <location>
        <begin position="9"/>
        <end position="23"/>
    </location>
</feature>
<evidence type="ECO:0000256" key="1">
    <source>
        <dbReference type="SAM" id="MobiDB-lite"/>
    </source>
</evidence>
<evidence type="ECO:0000313" key="3">
    <source>
        <dbReference type="EMBL" id="OIJ90302.1"/>
    </source>
</evidence>
<name>A0A1S2P9R9_9ACTN</name>
<accession>A0A1S2P9R9</accession>
<proteinExistence type="predicted"/>
<dbReference type="Proteomes" id="UP000179642">
    <property type="component" value="Unassembled WGS sequence"/>
</dbReference>
<keyword evidence="4" id="KW-1185">Reference proteome</keyword>
<feature type="region of interest" description="Disordered" evidence="1">
    <location>
        <begin position="1"/>
        <end position="23"/>
    </location>
</feature>
<feature type="domain" description="Deoxyribonuclease NucA/NucB" evidence="2">
    <location>
        <begin position="278"/>
        <end position="339"/>
    </location>
</feature>
<evidence type="ECO:0000259" key="2">
    <source>
        <dbReference type="Pfam" id="PF14040"/>
    </source>
</evidence>
<gene>
    <name evidence="3" type="ORF">BIV23_40725</name>
</gene>
<protein>
    <recommendedName>
        <fullName evidence="2">Deoxyribonuclease NucA/NucB domain-containing protein</fullName>
    </recommendedName>
</protein>
<reference evidence="3 4" key="1">
    <citation type="submission" date="2016-10" db="EMBL/GenBank/DDBJ databases">
        <title>Genome sequence of Streptomyces sp. MUSC 1.</title>
        <authorList>
            <person name="Lee L.-H."/>
            <person name="Ser H.-L."/>
            <person name="Law J.W.-F."/>
        </authorList>
    </citation>
    <scope>NUCLEOTIDE SEQUENCE [LARGE SCALE GENOMIC DNA]</scope>
    <source>
        <strain evidence="3 4">MUSC 1</strain>
    </source>
</reference>
<dbReference type="InterPro" id="IPR029476">
    <property type="entry name" value="DNase_NucA_NucB"/>
</dbReference>